<dbReference type="SUPFAM" id="SSF53335">
    <property type="entry name" value="S-adenosyl-L-methionine-dependent methyltransferases"/>
    <property type="match status" value="1"/>
</dbReference>
<dbReference type="GO" id="GO:0032259">
    <property type="term" value="P:methylation"/>
    <property type="evidence" value="ECO:0007669"/>
    <property type="project" value="UniProtKB-KW"/>
</dbReference>
<dbReference type="PANTHER" id="PTHR12049">
    <property type="entry name" value="PROTEIN ARGININE METHYLTRANSFERASE NDUFAF7, MITOCHONDRIAL"/>
    <property type="match status" value="1"/>
</dbReference>
<sequence length="400" mass="44658">MNFSNYQTIIQRQCEQLKVAMPDESELQFGFHNHQALAAEIKASPLQALSYADFVQLAQYHPESGYYSSGRIPFGQTGDFTTAPELSNVFSQAVAESIAPTLDAVNGRVIEFGAGSGKMAAEIITQLGDRIQQYCIVEVSAALKQLQKETLQQQGIDCEQTVRWLTQLPEPPVTATVIGNELLDAIPAHRFKVDLQGEFFEQMITLQDDEFAVAWQPVISDALQLWLQQHRDKVDWQADVIYEAAPWRCGWVNSVSDLLSSGSIVLLDYGYAAEEFFNPDRTTGTVQCFYRHQQHEQFFWLTGLQDITSHVNFSELCMAFESNGFELSGFTNQADLLLNSGVLEQLPTDRDLVAQARLSQSLQKLMMPGEMGEVVKAIAFSKNIAQNAQPKISSLLASRL</sequence>
<gene>
    <name evidence="3" type="ORF">C8D97_102325</name>
</gene>
<dbReference type="EMBL" id="QGGU01000002">
    <property type="protein sequence ID" value="PWK53933.1"/>
    <property type="molecule type" value="Genomic_DNA"/>
</dbReference>
<protein>
    <submittedName>
        <fullName evidence="3">SAM-dependent MidA family methyltransferase</fullName>
    </submittedName>
</protein>
<keyword evidence="4" id="KW-1185">Reference proteome</keyword>
<dbReference type="Proteomes" id="UP000245790">
    <property type="component" value="Unassembled WGS sequence"/>
</dbReference>
<evidence type="ECO:0000313" key="4">
    <source>
        <dbReference type="Proteomes" id="UP000245790"/>
    </source>
</evidence>
<evidence type="ECO:0000256" key="2">
    <source>
        <dbReference type="ARBA" id="ARBA00022679"/>
    </source>
</evidence>
<reference evidence="3 4" key="1">
    <citation type="submission" date="2018-05" db="EMBL/GenBank/DDBJ databases">
        <title>Genomic Encyclopedia of Type Strains, Phase IV (KMG-IV): sequencing the most valuable type-strain genomes for metagenomic binning, comparative biology and taxonomic classification.</title>
        <authorList>
            <person name="Goeker M."/>
        </authorList>
    </citation>
    <scope>NUCLEOTIDE SEQUENCE [LARGE SCALE GENOMIC DNA]</scope>
    <source>
        <strain evidence="3 4">DSM 25350</strain>
    </source>
</reference>
<accession>A0A316FZV6</accession>
<dbReference type="RefSeq" id="WP_170115127.1">
    <property type="nucleotide sequence ID" value="NZ_QGGU01000002.1"/>
</dbReference>
<dbReference type="InterPro" id="IPR029063">
    <property type="entry name" value="SAM-dependent_MTases_sf"/>
</dbReference>
<dbReference type="Pfam" id="PF02636">
    <property type="entry name" value="Methyltransf_28"/>
    <property type="match status" value="1"/>
</dbReference>
<dbReference type="InterPro" id="IPR003788">
    <property type="entry name" value="NDUFAF7"/>
</dbReference>
<evidence type="ECO:0000256" key="1">
    <source>
        <dbReference type="ARBA" id="ARBA00022603"/>
    </source>
</evidence>
<dbReference type="GO" id="GO:0035243">
    <property type="term" value="F:protein-arginine omega-N symmetric methyltransferase activity"/>
    <property type="evidence" value="ECO:0007669"/>
    <property type="project" value="TreeGrafter"/>
</dbReference>
<comment type="caution">
    <text evidence="3">The sequence shown here is derived from an EMBL/GenBank/DDBJ whole genome shotgun (WGS) entry which is preliminary data.</text>
</comment>
<dbReference type="AlphaFoldDB" id="A0A316FZV6"/>
<name>A0A316FZV6_9GAMM</name>
<evidence type="ECO:0000313" key="3">
    <source>
        <dbReference type="EMBL" id="PWK53933.1"/>
    </source>
</evidence>
<dbReference type="Gene3D" id="3.40.50.12710">
    <property type="match status" value="1"/>
</dbReference>
<dbReference type="PANTHER" id="PTHR12049:SF7">
    <property type="entry name" value="PROTEIN ARGININE METHYLTRANSFERASE NDUFAF7, MITOCHONDRIAL"/>
    <property type="match status" value="1"/>
</dbReference>
<dbReference type="InterPro" id="IPR038375">
    <property type="entry name" value="NDUFAF7_sf"/>
</dbReference>
<keyword evidence="1 3" id="KW-0489">Methyltransferase</keyword>
<keyword evidence="2 3" id="KW-0808">Transferase</keyword>
<proteinExistence type="predicted"/>
<organism evidence="3 4">
    <name type="scientific">Pleionea mediterranea</name>
    <dbReference type="NCBI Taxonomy" id="523701"/>
    <lineage>
        <taxon>Bacteria</taxon>
        <taxon>Pseudomonadati</taxon>
        <taxon>Pseudomonadota</taxon>
        <taxon>Gammaproteobacteria</taxon>
        <taxon>Oceanospirillales</taxon>
        <taxon>Pleioneaceae</taxon>
        <taxon>Pleionea</taxon>
    </lineage>
</organism>